<keyword evidence="3" id="KW-1185">Reference proteome</keyword>
<accession>A0A0J7YM26</accession>
<evidence type="ECO:0000313" key="3">
    <source>
        <dbReference type="Proteomes" id="UP000035740"/>
    </source>
</evidence>
<dbReference type="EMBL" id="KQ126051">
    <property type="protein sequence ID" value="KMS64661.1"/>
    <property type="molecule type" value="Genomic_DNA"/>
</dbReference>
<proteinExistence type="predicted"/>
<dbReference type="Proteomes" id="UP000035740">
    <property type="component" value="Unassembled WGS sequence"/>
</dbReference>
<feature type="region of interest" description="Disordered" evidence="1">
    <location>
        <begin position="61"/>
        <end position="90"/>
    </location>
</feature>
<evidence type="ECO:0000313" key="2">
    <source>
        <dbReference type="EMBL" id="KMS64661.1"/>
    </source>
</evidence>
<sequence length="90" mass="10652">MIGIPSLRKIRASERFWEPYLAILQIFRTTKKAMYRYMINRFFISSLLKLQAVQPTEEMIHKEKEEKNFSNGSLVEVSSDEDDSQGVHWL</sequence>
<reference evidence="2 3" key="1">
    <citation type="journal article" date="2014" name="Nature">
        <title>The genome of the recently domesticated crop plant sugar beet (Beta vulgaris).</title>
        <authorList>
            <person name="Dohm J.C."/>
            <person name="Minoche A.E."/>
            <person name="Holtgrawe D."/>
            <person name="Capella-Gutierrez S."/>
            <person name="Zakrzewski F."/>
            <person name="Tafer H."/>
            <person name="Rupp O."/>
            <person name="Sorensen T.R."/>
            <person name="Stracke R."/>
            <person name="Reinhardt R."/>
            <person name="Goesmann A."/>
            <person name="Kraft T."/>
            <person name="Schulz B."/>
            <person name="Stadler P.F."/>
            <person name="Schmidt T."/>
            <person name="Gabaldon T."/>
            <person name="Lehrach H."/>
            <person name="Weisshaar B."/>
            <person name="Himmelbauer H."/>
        </authorList>
    </citation>
    <scope>NUCLEOTIDE SEQUENCE [LARGE SCALE GENOMIC DNA]</scope>
    <source>
        <tissue evidence="2">Taproot</tissue>
    </source>
</reference>
<evidence type="ECO:0000256" key="1">
    <source>
        <dbReference type="SAM" id="MobiDB-lite"/>
    </source>
</evidence>
<dbReference type="Gramene" id="KMS64661">
    <property type="protein sequence ID" value="KMS64661"/>
    <property type="gene ID" value="BVRB_017990"/>
</dbReference>
<protein>
    <submittedName>
        <fullName evidence="2">Uncharacterized protein</fullName>
    </submittedName>
</protein>
<organism evidence="2 3">
    <name type="scientific">Beta vulgaris subsp. vulgaris</name>
    <name type="common">Beet</name>
    <dbReference type="NCBI Taxonomy" id="3555"/>
    <lineage>
        <taxon>Eukaryota</taxon>
        <taxon>Viridiplantae</taxon>
        <taxon>Streptophyta</taxon>
        <taxon>Embryophyta</taxon>
        <taxon>Tracheophyta</taxon>
        <taxon>Spermatophyta</taxon>
        <taxon>Magnoliopsida</taxon>
        <taxon>eudicotyledons</taxon>
        <taxon>Gunneridae</taxon>
        <taxon>Pentapetalae</taxon>
        <taxon>Caryophyllales</taxon>
        <taxon>Chenopodiaceae</taxon>
        <taxon>Betoideae</taxon>
        <taxon>Beta</taxon>
    </lineage>
</organism>
<name>A0A0J7YM26_BETVV</name>
<gene>
    <name evidence="2" type="ORF">BVRB_017990</name>
</gene>
<dbReference type="AlphaFoldDB" id="A0A0J7YM26"/>